<evidence type="ECO:0000313" key="1">
    <source>
        <dbReference type="WBParaSite" id="BTMF_0001392001-mRNA-1"/>
    </source>
</evidence>
<proteinExistence type="predicted"/>
<accession>A0A0R3R1N3</accession>
<protein>
    <submittedName>
        <fullName evidence="1">Ovule protein</fullName>
    </submittedName>
</protein>
<dbReference type="AlphaFoldDB" id="A0A0R3R1N3"/>
<reference evidence="1" key="1">
    <citation type="submission" date="2017-02" db="UniProtKB">
        <authorList>
            <consortium name="WormBaseParasite"/>
        </authorList>
    </citation>
    <scope>IDENTIFICATION</scope>
</reference>
<organism evidence="1">
    <name type="scientific">Brugia timori</name>
    <dbReference type="NCBI Taxonomy" id="42155"/>
    <lineage>
        <taxon>Eukaryota</taxon>
        <taxon>Metazoa</taxon>
        <taxon>Ecdysozoa</taxon>
        <taxon>Nematoda</taxon>
        <taxon>Chromadorea</taxon>
        <taxon>Rhabditida</taxon>
        <taxon>Spirurina</taxon>
        <taxon>Spiruromorpha</taxon>
        <taxon>Filarioidea</taxon>
        <taxon>Onchocercidae</taxon>
        <taxon>Brugia</taxon>
    </lineage>
</organism>
<sequence>LIVDRPKIQNRQTWIIDKLCTYIFSINKLRNIKEDSQRSFLDHIEIIVYYVKLDLKILPFMCYSKVNLNQ</sequence>
<name>A0A0R3R1N3_9BILA</name>
<dbReference type="WBParaSite" id="BTMF_0001392001-mRNA-1">
    <property type="protein sequence ID" value="BTMF_0001392001-mRNA-1"/>
    <property type="gene ID" value="BTMF_0001392001"/>
</dbReference>